<evidence type="ECO:0000256" key="1">
    <source>
        <dbReference type="SAM" id="MobiDB-lite"/>
    </source>
</evidence>
<proteinExistence type="predicted"/>
<dbReference type="OrthoDB" id="1100567at2"/>
<dbReference type="Pfam" id="PF04773">
    <property type="entry name" value="FecR"/>
    <property type="match status" value="1"/>
</dbReference>
<dbReference type="EMBL" id="AMXE01000002">
    <property type="protein sequence ID" value="ENO90459.1"/>
    <property type="molecule type" value="Genomic_DNA"/>
</dbReference>
<accession>N6ZE79</accession>
<evidence type="ECO:0000313" key="4">
    <source>
        <dbReference type="Proteomes" id="UP000013232"/>
    </source>
</evidence>
<evidence type="ECO:0000259" key="2">
    <source>
        <dbReference type="Pfam" id="PF04773"/>
    </source>
</evidence>
<dbReference type="PANTHER" id="PTHR30273:SF2">
    <property type="entry name" value="PROTEIN FECR"/>
    <property type="match status" value="1"/>
</dbReference>
<keyword evidence="3" id="KW-0472">Membrane</keyword>
<evidence type="ECO:0000313" key="3">
    <source>
        <dbReference type="EMBL" id="ENO90459.1"/>
    </source>
</evidence>
<name>N6ZE79_THAL4</name>
<dbReference type="InterPro" id="IPR006860">
    <property type="entry name" value="FecR"/>
</dbReference>
<feature type="domain" description="FecR protein" evidence="2">
    <location>
        <begin position="86"/>
        <end position="176"/>
    </location>
</feature>
<dbReference type="InterPro" id="IPR012373">
    <property type="entry name" value="Ferrdict_sens_TM"/>
</dbReference>
<organism evidence="3 4">
    <name type="scientific">Thauera linaloolentis (strain DSM 12138 / JCM 21573 / CCUG 41526 / CIP 105981 / IAM 15112 / NBRC 102519 / 47Lol)</name>
    <dbReference type="NCBI Taxonomy" id="1123367"/>
    <lineage>
        <taxon>Bacteria</taxon>
        <taxon>Pseudomonadati</taxon>
        <taxon>Pseudomonadota</taxon>
        <taxon>Betaproteobacteria</taxon>
        <taxon>Rhodocyclales</taxon>
        <taxon>Zoogloeaceae</taxon>
        <taxon>Thauera</taxon>
    </lineage>
</organism>
<sequence length="298" mass="32352">MNDTPDSRPPRSGVAFKAGNTAQAAPRAALDDALDTHRGALQSMFPIPPARPQRKRTARNAAGTAAAVLLAAAVWWADPAYRSQRFDTAIGELREIALADGSRVVLDTGSAAQVSWHLRSRRVELQQGRAHFDVAPSTLRPMTVAAGDARVRVVGTRFDVWRHAAGTRVTVQEGTVAVWHGARAQESILLQAGQQIRLASVLRPDQPLPSGTPADAASLGAWQTGLLVFQNTPLDEALAEIQRYRQAPIRMHGRFGSDTKVSGVFDSRNTDQLLDRLPDVLPLQIVRHPSGEVDVLRR</sequence>
<keyword evidence="3" id="KW-0812">Transmembrane</keyword>
<dbReference type="Gene3D" id="3.55.50.30">
    <property type="match status" value="1"/>
</dbReference>
<dbReference type="STRING" id="1123367.GCA_000621305_02384"/>
<dbReference type="GO" id="GO:0016989">
    <property type="term" value="F:sigma factor antagonist activity"/>
    <property type="evidence" value="ECO:0007669"/>
    <property type="project" value="TreeGrafter"/>
</dbReference>
<dbReference type="RefSeq" id="WP_004332668.1">
    <property type="nucleotide sequence ID" value="NZ_AMXE01000002.1"/>
</dbReference>
<dbReference type="PIRSF" id="PIRSF018266">
    <property type="entry name" value="FecR"/>
    <property type="match status" value="1"/>
</dbReference>
<comment type="caution">
    <text evidence="3">The sequence shown here is derived from an EMBL/GenBank/DDBJ whole genome shotgun (WGS) entry which is preliminary data.</text>
</comment>
<dbReference type="AlphaFoldDB" id="N6ZE79"/>
<dbReference type="Gene3D" id="2.60.120.1440">
    <property type="match status" value="1"/>
</dbReference>
<keyword evidence="4" id="KW-1185">Reference proteome</keyword>
<gene>
    <name evidence="3" type="ORF">C666_01105</name>
</gene>
<dbReference type="PANTHER" id="PTHR30273">
    <property type="entry name" value="PERIPLASMIC SIGNAL SENSOR AND SIGMA FACTOR ACTIVATOR FECR-RELATED"/>
    <property type="match status" value="1"/>
</dbReference>
<dbReference type="eggNOG" id="COG3712">
    <property type="taxonomic scope" value="Bacteria"/>
</dbReference>
<dbReference type="Proteomes" id="UP000013232">
    <property type="component" value="Unassembled WGS sequence"/>
</dbReference>
<protein>
    <submittedName>
        <fullName evidence="3">Transmembrane sensor</fullName>
    </submittedName>
</protein>
<feature type="region of interest" description="Disordered" evidence="1">
    <location>
        <begin position="1"/>
        <end position="22"/>
    </location>
</feature>
<reference evidence="3 4" key="1">
    <citation type="submission" date="2012-09" db="EMBL/GenBank/DDBJ databases">
        <title>Draft Genome Sequences of 6 Strains from Genus Thauera.</title>
        <authorList>
            <person name="Liu B."/>
            <person name="Shapleigh J.P."/>
            <person name="Frostegard A.H."/>
        </authorList>
    </citation>
    <scope>NUCLEOTIDE SEQUENCE [LARGE SCALE GENOMIC DNA]</scope>
    <source>
        <strain evidence="4">47Lol / DSM 12138</strain>
    </source>
</reference>